<proteinExistence type="predicted"/>
<dbReference type="Proteomes" id="UP000322927">
    <property type="component" value="Chromosome"/>
</dbReference>
<organism evidence="1 2">
    <name type="scientific">Streptomyces venezuelae</name>
    <dbReference type="NCBI Taxonomy" id="54571"/>
    <lineage>
        <taxon>Bacteria</taxon>
        <taxon>Bacillati</taxon>
        <taxon>Actinomycetota</taxon>
        <taxon>Actinomycetes</taxon>
        <taxon>Kitasatosporales</taxon>
        <taxon>Streptomycetaceae</taxon>
        <taxon>Streptomyces</taxon>
    </lineage>
</organism>
<sequence length="137" mass="15269">MQLTTDRFSSDETGAYLVVDRHPVLLPPKLARLIEHQMANPRRTSQLPPATTEHGAFIFPGRTSRPRNPEAFAQRLRDHDLPTLAARNTAMIENVAELPPVVVSDLFGIHINTANAWAGYAQDSWADYLAAQVELRS</sequence>
<dbReference type="OrthoDB" id="3405537at2"/>
<reference evidence="1 2" key="1">
    <citation type="submission" date="2018-05" db="EMBL/GenBank/DDBJ databases">
        <title>Streptomyces venezuelae.</title>
        <authorList>
            <person name="Kim W."/>
            <person name="Lee N."/>
            <person name="Cho B.-K."/>
        </authorList>
    </citation>
    <scope>NUCLEOTIDE SEQUENCE [LARGE SCALE GENOMIC DNA]</scope>
    <source>
        <strain evidence="1 2">ATCC 14584</strain>
    </source>
</reference>
<gene>
    <name evidence="1" type="ORF">DEJ48_36870</name>
</gene>
<accession>A0A5P2C8J7</accession>
<dbReference type="AlphaFoldDB" id="A0A5P2C8J7"/>
<name>A0A5P2C8J7_STRVZ</name>
<evidence type="ECO:0000313" key="1">
    <source>
        <dbReference type="EMBL" id="QES38258.1"/>
    </source>
</evidence>
<dbReference type="EMBL" id="CP029192">
    <property type="protein sequence ID" value="QES38258.1"/>
    <property type="molecule type" value="Genomic_DNA"/>
</dbReference>
<protein>
    <submittedName>
        <fullName evidence="1">Uncharacterized protein</fullName>
    </submittedName>
</protein>
<evidence type="ECO:0000313" key="2">
    <source>
        <dbReference type="Proteomes" id="UP000322927"/>
    </source>
</evidence>